<dbReference type="EMBL" id="GALX01002345">
    <property type="protein sequence ID" value="JAB66121.1"/>
    <property type="molecule type" value="Transcribed_RNA"/>
</dbReference>
<dbReference type="Pfam" id="PF03184">
    <property type="entry name" value="DDE_1"/>
    <property type="match status" value="1"/>
</dbReference>
<dbReference type="SUPFAM" id="SSF57903">
    <property type="entry name" value="FYVE/PHD zinc finger"/>
    <property type="match status" value="1"/>
</dbReference>
<dbReference type="InterPro" id="IPR004875">
    <property type="entry name" value="DDE_SF_endonuclease_dom"/>
</dbReference>
<evidence type="ECO:0000256" key="1">
    <source>
        <dbReference type="ARBA" id="ARBA00022723"/>
    </source>
</evidence>
<dbReference type="InterPro" id="IPR011011">
    <property type="entry name" value="Znf_FYVE_PHD"/>
</dbReference>
<keyword evidence="4" id="KW-0175">Coiled coil</keyword>
<keyword evidence="3" id="KW-0862">Zinc</keyword>
<evidence type="ECO:0000256" key="4">
    <source>
        <dbReference type="SAM" id="Coils"/>
    </source>
</evidence>
<accession>V5I9U1</accession>
<organism evidence="7">
    <name type="scientific">Anoplophora glabripennis</name>
    <name type="common">Asian longhorn beetle</name>
    <name type="synonym">Anoplophora nobilis</name>
    <dbReference type="NCBI Taxonomy" id="217634"/>
    <lineage>
        <taxon>Eukaryota</taxon>
        <taxon>Metazoa</taxon>
        <taxon>Ecdysozoa</taxon>
        <taxon>Arthropoda</taxon>
        <taxon>Hexapoda</taxon>
        <taxon>Insecta</taxon>
        <taxon>Pterygota</taxon>
        <taxon>Neoptera</taxon>
        <taxon>Endopterygota</taxon>
        <taxon>Coleoptera</taxon>
        <taxon>Polyphaga</taxon>
        <taxon>Cucujiformia</taxon>
        <taxon>Chrysomeloidea</taxon>
        <taxon>Cerambycidae</taxon>
        <taxon>Lamiinae</taxon>
        <taxon>Lamiini</taxon>
        <taxon>Anoplophora</taxon>
    </lineage>
</organism>
<dbReference type="GO" id="GO:0008270">
    <property type="term" value="F:zinc ion binding"/>
    <property type="evidence" value="ECO:0007669"/>
    <property type="project" value="UniProtKB-KW"/>
</dbReference>
<evidence type="ECO:0000256" key="5">
    <source>
        <dbReference type="SAM" id="MobiDB-lite"/>
    </source>
</evidence>
<evidence type="ECO:0000256" key="2">
    <source>
        <dbReference type="ARBA" id="ARBA00022771"/>
    </source>
</evidence>
<dbReference type="PROSITE" id="PS01359">
    <property type="entry name" value="ZF_PHD_1"/>
    <property type="match status" value="1"/>
</dbReference>
<dbReference type="GO" id="GO:0003676">
    <property type="term" value="F:nucleic acid binding"/>
    <property type="evidence" value="ECO:0007669"/>
    <property type="project" value="InterPro"/>
</dbReference>
<evidence type="ECO:0000259" key="6">
    <source>
        <dbReference type="Pfam" id="PF03184"/>
    </source>
</evidence>
<sequence length="492" mass="56304">MKAECFYEYVANVLHPHLEDKGTTFPIILFVDGHATHLTYELSQLCTELGIILTALYPNATRILQPADVAAFKPLKPLRKNAWKRGVLEWRRSHPSEALTKEKFAPILKLIVDSCLPKQTIINGFRACGLYPFDESAIDYSKCLGKNSLAGGNINLPIEQEYIENKILDFHTFQKIVGSSITGDFQSNSINPERNYFKCLRNLWCYFTGREFQIDEEEFAKNNEGNVVNFESVFEVNDGQEFAPNLMEYIEINNSSSEILDVVNVPIIFDDTVINNENLENDLGNDEVKINADSLELASNYTETDKPEKETAPDPFNTENMTIVSDDKDGNKENSLQNNLTYNLSNSTSPNRTSEVNDISAVLHWPNAPERKSKTNSMRMPFVITSTTWKQLKNEKLNEKREKEEAAKQRKIIRLENKEKKKSETPPIGPWKRNVHVTQGLCFYCAYNITCYRSGIKCTSCERKYHKTCLLKRYPPSDHFVCISCEKKLIKS</sequence>
<dbReference type="InterPro" id="IPR019786">
    <property type="entry name" value="Zinc_finger_PHD-type_CS"/>
</dbReference>
<keyword evidence="2" id="KW-0863">Zinc-finger</keyword>
<dbReference type="CDD" id="cd15489">
    <property type="entry name" value="PHD_SF"/>
    <property type="match status" value="1"/>
</dbReference>
<name>V5I9U1_ANOGL</name>
<dbReference type="AlphaFoldDB" id="V5I9U1"/>
<feature type="compositionally biased region" description="Basic and acidic residues" evidence="5">
    <location>
        <begin position="303"/>
        <end position="312"/>
    </location>
</feature>
<feature type="coiled-coil region" evidence="4">
    <location>
        <begin position="389"/>
        <end position="421"/>
    </location>
</feature>
<feature type="region of interest" description="Disordered" evidence="5">
    <location>
        <begin position="300"/>
        <end position="353"/>
    </location>
</feature>
<evidence type="ECO:0000256" key="3">
    <source>
        <dbReference type="ARBA" id="ARBA00022833"/>
    </source>
</evidence>
<protein>
    <recommendedName>
        <fullName evidence="6">DDE-1 domain-containing protein</fullName>
    </recommendedName>
</protein>
<proteinExistence type="predicted"/>
<keyword evidence="1" id="KW-0479">Metal-binding</keyword>
<reference evidence="7" key="1">
    <citation type="submission" date="2013-07" db="EMBL/GenBank/DDBJ databases">
        <title>Midgut Transcriptome Profiling of Anoplphora glabripennis, a Lignocellulose Degrading, Wood-Boring Cerambycid.</title>
        <authorList>
            <person name="Scully E.D."/>
            <person name="Hoover K."/>
            <person name="Carlson J.E."/>
            <person name="Tien M."/>
            <person name="Geib S.M."/>
        </authorList>
    </citation>
    <scope>NUCLEOTIDE SEQUENCE</scope>
</reference>
<feature type="domain" description="DDE-1" evidence="6">
    <location>
        <begin position="2"/>
        <end position="125"/>
    </location>
</feature>
<feature type="compositionally biased region" description="Low complexity" evidence="5">
    <location>
        <begin position="334"/>
        <end position="351"/>
    </location>
</feature>
<evidence type="ECO:0000313" key="7">
    <source>
        <dbReference type="EMBL" id="JAB66121.1"/>
    </source>
</evidence>